<proteinExistence type="predicted"/>
<evidence type="ECO:0000313" key="2">
    <source>
        <dbReference type="EMBL" id="MFD2697024.1"/>
    </source>
</evidence>
<feature type="domain" description="Fibronectin type-III" evidence="1">
    <location>
        <begin position="233"/>
        <end position="327"/>
    </location>
</feature>
<organism evidence="2 3">
    <name type="scientific">Mesonia sediminis</name>
    <dbReference type="NCBI Taxonomy" id="1703946"/>
    <lineage>
        <taxon>Bacteria</taxon>
        <taxon>Pseudomonadati</taxon>
        <taxon>Bacteroidota</taxon>
        <taxon>Flavobacteriia</taxon>
        <taxon>Flavobacteriales</taxon>
        <taxon>Flavobacteriaceae</taxon>
        <taxon>Mesonia</taxon>
    </lineage>
</organism>
<comment type="caution">
    <text evidence="2">The sequence shown here is derived from an EMBL/GenBank/DDBJ whole genome shotgun (WGS) entry which is preliminary data.</text>
</comment>
<dbReference type="Proteomes" id="UP001597357">
    <property type="component" value="Unassembled WGS sequence"/>
</dbReference>
<evidence type="ECO:0000313" key="3">
    <source>
        <dbReference type="Proteomes" id="UP001597357"/>
    </source>
</evidence>
<gene>
    <name evidence="2" type="ORF">ACFSQ0_03395</name>
</gene>
<dbReference type="InterPro" id="IPR003961">
    <property type="entry name" value="FN3_dom"/>
</dbReference>
<dbReference type="RefSeq" id="WP_379044121.1">
    <property type="nucleotide sequence ID" value="NZ_JBHULZ010000023.1"/>
</dbReference>
<evidence type="ECO:0000259" key="1">
    <source>
        <dbReference type="PROSITE" id="PS50853"/>
    </source>
</evidence>
<sequence length="327" mass="37302">MLVLRKVVADIAKLKVQAYLVLVLGLLYGCTKDDESNASQNQIDYFEVSQNGSSLDFYYGIRGEFDYFEIAFAEAGYDVKAEYADFFTTSNQERVEKPIRDLIFASDVVYHFWIRGVQENGKKTDWFGPKTINISSFCENPYALEFNGYIAWNYYDNENDASFYEVEYGAQGFEVGQGQKLSSNSETIFDLSLEKNKVYDAYVRAYCNIDLGHSAWVGPVSYFAEQNQNVCLEPYNLSYFTEYNFFGDPVGASISWKDDGNNKTYEFNLVGKHKSPESSAIESRSDYGTQITYTQISPNVNYDFYVRTVCLDGSKTAWVGPLNVKIQ</sequence>
<keyword evidence="3" id="KW-1185">Reference proteome</keyword>
<dbReference type="PROSITE" id="PS51257">
    <property type="entry name" value="PROKAR_LIPOPROTEIN"/>
    <property type="match status" value="1"/>
</dbReference>
<reference evidence="3" key="1">
    <citation type="journal article" date="2019" name="Int. J. Syst. Evol. Microbiol.">
        <title>The Global Catalogue of Microorganisms (GCM) 10K type strain sequencing project: providing services to taxonomists for standard genome sequencing and annotation.</title>
        <authorList>
            <consortium name="The Broad Institute Genomics Platform"/>
            <consortium name="The Broad Institute Genome Sequencing Center for Infectious Disease"/>
            <person name="Wu L."/>
            <person name="Ma J."/>
        </authorList>
    </citation>
    <scope>NUCLEOTIDE SEQUENCE [LARGE SCALE GENOMIC DNA]</scope>
    <source>
        <strain evidence="3">KCTC 42255</strain>
    </source>
</reference>
<accession>A0ABW5SCF3</accession>
<name>A0ABW5SCF3_9FLAO</name>
<dbReference type="EMBL" id="JBHULZ010000023">
    <property type="protein sequence ID" value="MFD2697024.1"/>
    <property type="molecule type" value="Genomic_DNA"/>
</dbReference>
<dbReference type="PROSITE" id="PS50853">
    <property type="entry name" value="FN3"/>
    <property type="match status" value="1"/>
</dbReference>
<protein>
    <recommendedName>
        <fullName evidence="1">Fibronectin type-III domain-containing protein</fullName>
    </recommendedName>
</protein>